<sequence>MSTQSPIYMPPRGDETAPTFNPSKPRELRHYFSDLEFLFDQAQVTDHAARKKHAIRYVDIDVADLWECITEFSSADATYDEFKTAVIKLYPEADENFKFTLSDMDHVVDSRLRLGIHSLNDLADYHREFRAVTSFLVTKDRLATMEQEHAFARGFQPNFWSLVARHLQIKDPDHFPDTPYTIENVMDAARFILRGFSATIPSPSATAMTTMTSLPPDSVKLEALGPIFSELTKTIIGAFQQSNQPASLILRRLRPQ</sequence>
<evidence type="ECO:0000256" key="1">
    <source>
        <dbReference type="SAM" id="MobiDB-lite"/>
    </source>
</evidence>
<organism evidence="2 3">
    <name type="scientific">Cyclocybe aegerita</name>
    <name type="common">Black poplar mushroom</name>
    <name type="synonym">Agrocybe aegerita</name>
    <dbReference type="NCBI Taxonomy" id="1973307"/>
    <lineage>
        <taxon>Eukaryota</taxon>
        <taxon>Fungi</taxon>
        <taxon>Dikarya</taxon>
        <taxon>Basidiomycota</taxon>
        <taxon>Agaricomycotina</taxon>
        <taxon>Agaricomycetes</taxon>
        <taxon>Agaricomycetidae</taxon>
        <taxon>Agaricales</taxon>
        <taxon>Agaricineae</taxon>
        <taxon>Bolbitiaceae</taxon>
        <taxon>Cyclocybe</taxon>
    </lineage>
</organism>
<accession>A0A8S0X992</accession>
<comment type="caution">
    <text evidence="2">The sequence shown here is derived from an EMBL/GenBank/DDBJ whole genome shotgun (WGS) entry which is preliminary data.</text>
</comment>
<gene>
    <name evidence="2" type="ORF">AAE3_LOCUS13217</name>
</gene>
<proteinExistence type="predicted"/>
<keyword evidence="3" id="KW-1185">Reference proteome</keyword>
<feature type="region of interest" description="Disordered" evidence="1">
    <location>
        <begin position="1"/>
        <end position="21"/>
    </location>
</feature>
<evidence type="ECO:0000313" key="3">
    <source>
        <dbReference type="Proteomes" id="UP000467700"/>
    </source>
</evidence>
<dbReference type="AlphaFoldDB" id="A0A8S0X992"/>
<name>A0A8S0X992_CYCAE</name>
<evidence type="ECO:0000313" key="2">
    <source>
        <dbReference type="EMBL" id="CAA7271002.1"/>
    </source>
</evidence>
<protein>
    <submittedName>
        <fullName evidence="2">Uncharacterized protein</fullName>
    </submittedName>
</protein>
<dbReference type="OrthoDB" id="3260546at2759"/>
<dbReference type="EMBL" id="CACVBS010000101">
    <property type="protein sequence ID" value="CAA7271002.1"/>
    <property type="molecule type" value="Genomic_DNA"/>
</dbReference>
<dbReference type="Proteomes" id="UP000467700">
    <property type="component" value="Unassembled WGS sequence"/>
</dbReference>
<reference evidence="2 3" key="1">
    <citation type="submission" date="2020-01" db="EMBL/GenBank/DDBJ databases">
        <authorList>
            <person name="Gupta K D."/>
        </authorList>
    </citation>
    <scope>NUCLEOTIDE SEQUENCE [LARGE SCALE GENOMIC DNA]</scope>
</reference>